<evidence type="ECO:0000313" key="1">
    <source>
        <dbReference type="EMBL" id="PLX60369.1"/>
    </source>
</evidence>
<dbReference type="Proteomes" id="UP000235015">
    <property type="component" value="Unassembled WGS sequence"/>
</dbReference>
<name>A0A2N6CTB3_9GAMM</name>
<gene>
    <name evidence="1" type="ORF">C0630_16395</name>
</gene>
<organism evidence="1 2">
    <name type="scientific">Sedimenticola selenatireducens</name>
    <dbReference type="NCBI Taxonomy" id="191960"/>
    <lineage>
        <taxon>Bacteria</taxon>
        <taxon>Pseudomonadati</taxon>
        <taxon>Pseudomonadota</taxon>
        <taxon>Gammaproteobacteria</taxon>
        <taxon>Chromatiales</taxon>
        <taxon>Sedimenticolaceae</taxon>
        <taxon>Sedimenticola</taxon>
    </lineage>
</organism>
<dbReference type="STRING" id="1111735.GCA_000428045_02565"/>
<sequence>MSGRNRHYRWANIQPRHFSITARRVGFNEKTAQQLFVEMMDSVDEVIGRVSGLIPGDFPDHIVGPVFDGMRSVRDRSVA</sequence>
<protein>
    <submittedName>
        <fullName evidence="1">Uncharacterized protein</fullName>
    </submittedName>
</protein>
<evidence type="ECO:0000313" key="2">
    <source>
        <dbReference type="Proteomes" id="UP000235015"/>
    </source>
</evidence>
<comment type="caution">
    <text evidence="1">The sequence shown here is derived from an EMBL/GenBank/DDBJ whole genome shotgun (WGS) entry which is preliminary data.</text>
</comment>
<proteinExistence type="predicted"/>
<dbReference type="AlphaFoldDB" id="A0A2N6CTB3"/>
<accession>A0A2N6CTB3</accession>
<reference evidence="1 2" key="1">
    <citation type="submission" date="2017-11" db="EMBL/GenBank/DDBJ databases">
        <title>Genome-resolved metagenomics identifies genetic mobility, metabolic interactions, and unexpected diversity in perchlorate-reducing communities.</title>
        <authorList>
            <person name="Barnum T.P."/>
            <person name="Figueroa I.A."/>
            <person name="Carlstrom C.I."/>
            <person name="Lucas L.N."/>
            <person name="Engelbrektson A.L."/>
            <person name="Coates J.D."/>
        </authorList>
    </citation>
    <scope>NUCLEOTIDE SEQUENCE [LARGE SCALE GENOMIC DNA]</scope>
    <source>
        <strain evidence="1">BM301</strain>
    </source>
</reference>
<dbReference type="EMBL" id="PKUN01000025">
    <property type="protein sequence ID" value="PLX60369.1"/>
    <property type="molecule type" value="Genomic_DNA"/>
</dbReference>